<dbReference type="AlphaFoldDB" id="A0AAV5A7T0"/>
<keyword evidence="8" id="KW-1185">Reference proteome</keyword>
<evidence type="ECO:0000256" key="1">
    <source>
        <dbReference type="ARBA" id="ARBA00005290"/>
    </source>
</evidence>
<keyword evidence="2 5" id="KW-0547">Nucleotide-binding</keyword>
<evidence type="ECO:0000313" key="7">
    <source>
        <dbReference type="EMBL" id="GJJ10682.1"/>
    </source>
</evidence>
<dbReference type="InterPro" id="IPR030231">
    <property type="entry name" value="Gpn2"/>
</dbReference>
<protein>
    <recommendedName>
        <fullName evidence="5">GPN-loop GTPase 2</fullName>
    </recommendedName>
</protein>
<dbReference type="Pfam" id="PF03029">
    <property type="entry name" value="ATP_bind_1"/>
    <property type="match status" value="1"/>
</dbReference>
<evidence type="ECO:0000256" key="5">
    <source>
        <dbReference type="RuleBase" id="RU365059"/>
    </source>
</evidence>
<keyword evidence="4 5" id="KW-0342">GTP-binding</keyword>
<dbReference type="PANTHER" id="PTHR21231:SF3">
    <property type="entry name" value="GPN-LOOP GTPASE 2"/>
    <property type="match status" value="1"/>
</dbReference>
<name>A0AAV5A7T0_9AGAM</name>
<comment type="subunit">
    <text evidence="5">Binds to RNA polymerase II (RNAPII).</text>
</comment>
<dbReference type="EMBL" id="BPWL01000005">
    <property type="protein sequence ID" value="GJJ10682.1"/>
    <property type="molecule type" value="Genomic_DNA"/>
</dbReference>
<comment type="caution">
    <text evidence="7">The sequence shown here is derived from an EMBL/GenBank/DDBJ whole genome shotgun (WGS) entry which is preliminary data.</text>
</comment>
<feature type="region of interest" description="Disordered" evidence="6">
    <location>
        <begin position="323"/>
        <end position="367"/>
    </location>
</feature>
<dbReference type="GO" id="GO:0005737">
    <property type="term" value="C:cytoplasm"/>
    <property type="evidence" value="ECO:0007669"/>
    <property type="project" value="TreeGrafter"/>
</dbReference>
<dbReference type="PANTHER" id="PTHR21231">
    <property type="entry name" value="XPA-BINDING PROTEIN 1-RELATED"/>
    <property type="match status" value="1"/>
</dbReference>
<keyword evidence="3 5" id="KW-0378">Hydrolase</keyword>
<proteinExistence type="inferred from homology"/>
<evidence type="ECO:0000313" key="8">
    <source>
        <dbReference type="Proteomes" id="UP001050691"/>
    </source>
</evidence>
<sequence>MPFGEVVIGPPGSGKTTYAYGKYQLFTALKRSIAIVNLDPANDNILYPCSISISSLITLSEVMETYNLGPNGAMLYCMEYLEANFDWLEEELKKLDEETYFVFDFPGQVELWTNHESVKKIVGLLTKKLGFRLAAVHLCDSHNVTDAGNYVSALLLSLRTMLQLELPHINVLSKIDLVQQYGDLAFNLDFYTEVQDLGHLENLLNQNSHPRYASLNMTLCSIIEDYALVGFETLAVEDKESMLHLSRVIDKATGAVYIPPSNQPVPDNATFNPTNAPSSKRPNTYSLFSSAAGPMKGPYSDARGVQERWIDAREEYDAFERRQWRKEGEAVAAEKNKEQMERNKGMGGKGEGEGMEYKNKIKIRERL</sequence>
<dbReference type="GO" id="GO:0003924">
    <property type="term" value="F:GTPase activity"/>
    <property type="evidence" value="ECO:0007669"/>
    <property type="project" value="TreeGrafter"/>
</dbReference>
<dbReference type="InterPro" id="IPR027417">
    <property type="entry name" value="P-loop_NTPase"/>
</dbReference>
<dbReference type="Gene3D" id="3.40.50.300">
    <property type="entry name" value="P-loop containing nucleotide triphosphate hydrolases"/>
    <property type="match status" value="1"/>
</dbReference>
<dbReference type="SUPFAM" id="SSF52540">
    <property type="entry name" value="P-loop containing nucleoside triphosphate hydrolases"/>
    <property type="match status" value="1"/>
</dbReference>
<gene>
    <name evidence="7" type="ORF">Clacol_004909</name>
</gene>
<evidence type="ECO:0000256" key="2">
    <source>
        <dbReference type="ARBA" id="ARBA00022741"/>
    </source>
</evidence>
<evidence type="ECO:0000256" key="6">
    <source>
        <dbReference type="SAM" id="MobiDB-lite"/>
    </source>
</evidence>
<dbReference type="CDD" id="cd17871">
    <property type="entry name" value="GPN2"/>
    <property type="match status" value="1"/>
</dbReference>
<accession>A0AAV5A7T0</accession>
<dbReference type="Proteomes" id="UP001050691">
    <property type="component" value="Unassembled WGS sequence"/>
</dbReference>
<evidence type="ECO:0000256" key="3">
    <source>
        <dbReference type="ARBA" id="ARBA00022801"/>
    </source>
</evidence>
<comment type="function">
    <text evidence="5">Small GTPase required for proper localization of RNA polymerase II and III (RNAPII and RNAPIII). May act at an RNAP assembly step prior to nuclear import.</text>
</comment>
<dbReference type="GO" id="GO:0005525">
    <property type="term" value="F:GTP binding"/>
    <property type="evidence" value="ECO:0007669"/>
    <property type="project" value="UniProtKB-KW"/>
</dbReference>
<evidence type="ECO:0000256" key="4">
    <source>
        <dbReference type="ARBA" id="ARBA00023134"/>
    </source>
</evidence>
<organism evidence="7 8">
    <name type="scientific">Clathrus columnatus</name>
    <dbReference type="NCBI Taxonomy" id="1419009"/>
    <lineage>
        <taxon>Eukaryota</taxon>
        <taxon>Fungi</taxon>
        <taxon>Dikarya</taxon>
        <taxon>Basidiomycota</taxon>
        <taxon>Agaricomycotina</taxon>
        <taxon>Agaricomycetes</taxon>
        <taxon>Phallomycetidae</taxon>
        <taxon>Phallales</taxon>
        <taxon>Clathraceae</taxon>
        <taxon>Clathrus</taxon>
    </lineage>
</organism>
<comment type="similarity">
    <text evidence="1 5">Belongs to the GPN-loop GTPase family.</text>
</comment>
<dbReference type="InterPro" id="IPR004130">
    <property type="entry name" value="Gpn"/>
</dbReference>
<dbReference type="FunFam" id="3.40.50.300:FF:000338">
    <property type="entry name" value="GPN-loop GTPase 2"/>
    <property type="match status" value="1"/>
</dbReference>
<reference evidence="7" key="1">
    <citation type="submission" date="2021-10" db="EMBL/GenBank/DDBJ databases">
        <title>De novo Genome Assembly of Clathrus columnatus (Basidiomycota, Fungi) Using Illumina and Nanopore Sequence Data.</title>
        <authorList>
            <person name="Ogiso-Tanaka E."/>
            <person name="Itagaki H."/>
            <person name="Hosoya T."/>
            <person name="Hosaka K."/>
        </authorList>
    </citation>
    <scope>NUCLEOTIDE SEQUENCE</scope>
    <source>
        <strain evidence="7">MO-923</strain>
    </source>
</reference>